<evidence type="ECO:0000256" key="2">
    <source>
        <dbReference type="ARBA" id="ARBA00023136"/>
    </source>
</evidence>
<dbReference type="InterPro" id="IPR036942">
    <property type="entry name" value="Beta-barrel_TonB_sf"/>
</dbReference>
<dbReference type="SUPFAM" id="SSF49478">
    <property type="entry name" value="Cna protein B-type domain"/>
    <property type="match status" value="1"/>
</dbReference>
<dbReference type="Proteomes" id="UP000823771">
    <property type="component" value="Unassembled WGS sequence"/>
</dbReference>
<comment type="caution">
    <text evidence="5">The sequence shown here is derived from an EMBL/GenBank/DDBJ whole genome shotgun (WGS) entry which is preliminary data.</text>
</comment>
<evidence type="ECO:0000256" key="3">
    <source>
        <dbReference type="ARBA" id="ARBA00023237"/>
    </source>
</evidence>
<organism evidence="5 6">
    <name type="scientific">Candidatus Cryptobacteroides excrementipullorum</name>
    <dbReference type="NCBI Taxonomy" id="2840761"/>
    <lineage>
        <taxon>Bacteria</taxon>
        <taxon>Pseudomonadati</taxon>
        <taxon>Bacteroidota</taxon>
        <taxon>Bacteroidia</taxon>
        <taxon>Bacteroidales</taxon>
        <taxon>Candidatus Cryptobacteroides</taxon>
    </lineage>
</organism>
<dbReference type="EMBL" id="JADILZ010000079">
    <property type="protein sequence ID" value="MBO8478888.1"/>
    <property type="molecule type" value="Genomic_DNA"/>
</dbReference>
<sequence>MQRTELLSITALVLLALPLQAQDTGGGRDTYLPSRTEELSDSLRHDLRQNSMEMVRTGQEESAGGVKGAVVNRSGRVPVQGAELQIFRDQELVGTVYASADGSFKFGGLEDGLYLMKVSAPGFLPSQVNVEVEGFMKDLMFVSLLPANVVNDIDDSNFADFDMDDSGYEDAPSILYGNDVFANIAGYDFSAVRFRNRGYNSETQDVYLSGVRMNDALTGYTPWSLWSGLNEAMRSKETTMGLEVSEYGTGGFNGVTNILAMPSNVRPGFRFSLLTNSALYRLRLMASYASGELDNGWSYAFNVSARLGGNDWVDGVYYRSFAYYGAVEKKFNDTHKLGFVIFATPGQRGAQNASTQEVYDLVGSNTYNSNWGYQDGKMRNARVRKTHEPVMILKYTATPSDDLEATATLLYRTGKNGYTALDWYDAPDPRPDYYRYLPSYFYMEDPDYDRIDIEKAAWATEAWQNNVNGTRHMNWDRLYNVNYNNVTEDGHRSKYTVEERRTDQNDVNFAGSVKWRAEDWFTLDGGVNLKWNRTEYYKIMNDLLGGDYYLNIDQFAERDFASSPTMIQNDLDYFLEHGQAQMLGQGDKYGYDYYAHVRKAGLWATASFEKGNFKGYASLEGGYTSFWREGLVRKGLFAGLDDNGNEIVYDGKVLTTYDSEGKAITSKGKSDVSQFFTYTAKAGAAYFIPGGHRVYANVGYLTDAPTFSQAFVSPRTRNTLVSDLRTTKTFSADLNYQFSRNGYDIRVTGFYTKINDQTDVMSFYDDSQNSFTNFAMSGIDQRHAGIELGFKIPVPVQGLSVQGVLSWGEYVYTSTPRMTQTVDNSASVIFEDELVPYWSSHPVYRKETVNGTVTYPKDEDGRYIVERKQKHYVPSTPQLAASLGLNYASSSYWFADLNVNYFGNTYLDMNPLYRTDMATAGPDGVVTPAEIEYMAAQEKFDPVFLLNASVGKSWYINRKYNIGFSLEVKNILNNKGVRTGGYEQTRLIDSKSGERYYRFDSKYFYMSGANYMLNLYFRF</sequence>
<dbReference type="GO" id="GO:0009279">
    <property type="term" value="C:cell outer membrane"/>
    <property type="evidence" value="ECO:0007669"/>
    <property type="project" value="UniProtKB-SubCell"/>
</dbReference>
<proteinExistence type="predicted"/>
<feature type="chain" id="PRO_5039395893" evidence="4">
    <location>
        <begin position="22"/>
        <end position="1019"/>
    </location>
</feature>
<protein>
    <submittedName>
        <fullName evidence="5">TonB-dependent receptor</fullName>
    </submittedName>
</protein>
<keyword evidence="3" id="KW-0998">Cell outer membrane</keyword>
<evidence type="ECO:0000313" key="6">
    <source>
        <dbReference type="Proteomes" id="UP000823771"/>
    </source>
</evidence>
<evidence type="ECO:0000313" key="5">
    <source>
        <dbReference type="EMBL" id="MBO8478888.1"/>
    </source>
</evidence>
<gene>
    <name evidence="5" type="ORF">IAB80_08390</name>
</gene>
<evidence type="ECO:0000256" key="4">
    <source>
        <dbReference type="SAM" id="SignalP"/>
    </source>
</evidence>
<comment type="subcellular location">
    <subcellularLocation>
        <location evidence="1">Cell outer membrane</location>
    </subcellularLocation>
</comment>
<dbReference type="Pfam" id="PF13620">
    <property type="entry name" value="CarboxypepD_reg"/>
    <property type="match status" value="1"/>
</dbReference>
<reference evidence="5" key="1">
    <citation type="submission" date="2020-10" db="EMBL/GenBank/DDBJ databases">
        <authorList>
            <person name="Gilroy R."/>
        </authorList>
    </citation>
    <scope>NUCLEOTIDE SEQUENCE</scope>
    <source>
        <strain evidence="5">2478</strain>
    </source>
</reference>
<reference evidence="5" key="2">
    <citation type="journal article" date="2021" name="PeerJ">
        <title>Extensive microbial diversity within the chicken gut microbiome revealed by metagenomics and culture.</title>
        <authorList>
            <person name="Gilroy R."/>
            <person name="Ravi A."/>
            <person name="Getino M."/>
            <person name="Pursley I."/>
            <person name="Horton D.L."/>
            <person name="Alikhan N.F."/>
            <person name="Baker D."/>
            <person name="Gharbi K."/>
            <person name="Hall N."/>
            <person name="Watson M."/>
            <person name="Adriaenssens E.M."/>
            <person name="Foster-Nyarko E."/>
            <person name="Jarju S."/>
            <person name="Secka A."/>
            <person name="Antonio M."/>
            <person name="Oren A."/>
            <person name="Chaudhuri R.R."/>
            <person name="La Ragione R."/>
            <person name="Hildebrand F."/>
            <person name="Pallen M.J."/>
        </authorList>
    </citation>
    <scope>NUCLEOTIDE SEQUENCE</scope>
    <source>
        <strain evidence="5">2478</strain>
    </source>
</reference>
<evidence type="ECO:0000256" key="1">
    <source>
        <dbReference type="ARBA" id="ARBA00004442"/>
    </source>
</evidence>
<accession>A0A9D9IWQ7</accession>
<keyword evidence="5" id="KW-0675">Receptor</keyword>
<dbReference type="Gene3D" id="2.40.170.20">
    <property type="entry name" value="TonB-dependent receptor, beta-barrel domain"/>
    <property type="match status" value="1"/>
</dbReference>
<name>A0A9D9IWQ7_9BACT</name>
<keyword evidence="2" id="KW-0472">Membrane</keyword>
<feature type="signal peptide" evidence="4">
    <location>
        <begin position="1"/>
        <end position="21"/>
    </location>
</feature>
<keyword evidence="4" id="KW-0732">Signal</keyword>
<dbReference type="SUPFAM" id="SSF56935">
    <property type="entry name" value="Porins"/>
    <property type="match status" value="1"/>
</dbReference>
<dbReference type="Gene3D" id="2.60.40.1120">
    <property type="entry name" value="Carboxypeptidase-like, regulatory domain"/>
    <property type="match status" value="1"/>
</dbReference>
<dbReference type="AlphaFoldDB" id="A0A9D9IWQ7"/>